<dbReference type="InterPro" id="IPR001078">
    <property type="entry name" value="2-oxoacid_DH_actylTfrase"/>
</dbReference>
<reference evidence="15 16" key="1">
    <citation type="submission" date="2019-03" db="EMBL/GenBank/DDBJ databases">
        <title>Genomic Encyclopedia of Type Strains, Phase IV (KMG-IV): sequencing the most valuable type-strain genomes for metagenomic binning, comparative biology and taxonomic classification.</title>
        <authorList>
            <person name="Goeker M."/>
        </authorList>
    </citation>
    <scope>NUCLEOTIDE SEQUENCE [LARGE SCALE GENOMIC DNA]</scope>
    <source>
        <strain evidence="15 16">DSM 21667</strain>
    </source>
</reference>
<sequence>MTIEVKVPVLPESVSDAIIATWHKKAGEAVKRDENLVDLETDKVVLEVPAPADGVLKEIRRQTGETVNSQEIIAVIEEGATAAAAAPAAAAPKAEAPKAAAPAAAAPAAGKVEDLSPAGRRVATENAIDPAAVAGSGRDSRVTKEDLVNFMRSGGQAAAPAAAPAAAASAPAPAAAKPTPGSRPEERVPMTRMRAKIAERLMQSKNSIAMLTSFNEINLGKVMAMRKELVEQFEKTHGIKLGFMSFFVKAACEALKRHPIVNASVDGNEVIYHGYQDISVAVSTEKGLVTPVLRDAQNMSFADVEKQIATYAKKAREGGLTLDDLAGGTFTITNGGTFGSLFSTPIVNPPQSAILGMHAIKDRAIVENGQVVAAPMMYVALSYDHRIIDGKDAVLFLVDIKNQLENPAKMLLGL</sequence>
<evidence type="ECO:0000313" key="15">
    <source>
        <dbReference type="EMBL" id="TDR44041.1"/>
    </source>
</evidence>
<evidence type="ECO:0000256" key="11">
    <source>
        <dbReference type="RuleBase" id="RU361138"/>
    </source>
</evidence>
<dbReference type="SUPFAM" id="SSF51230">
    <property type="entry name" value="Single hybrid motif"/>
    <property type="match status" value="1"/>
</dbReference>
<dbReference type="InterPro" id="IPR000089">
    <property type="entry name" value="Biotin_lipoyl"/>
</dbReference>
<keyword evidence="16" id="KW-1185">Reference proteome</keyword>
<proteinExistence type="inferred from homology"/>
<keyword evidence="7 11" id="KW-0808">Transferase</keyword>
<evidence type="ECO:0000256" key="5">
    <source>
        <dbReference type="ARBA" id="ARBA00019511"/>
    </source>
</evidence>
<evidence type="ECO:0000256" key="3">
    <source>
        <dbReference type="ARBA" id="ARBA00007317"/>
    </source>
</evidence>
<dbReference type="AlphaFoldDB" id="A0A4R6YYG2"/>
<comment type="pathway">
    <text evidence="2 11">Amino-acid degradation; L-lysine degradation via saccharopine pathway; glutaryl-CoA from L-lysine: step 6/6.</text>
</comment>
<comment type="function">
    <text evidence="1 11">E2 component of the 2-oxoglutarate dehydrogenase (OGDH) complex which catalyzes the second step in the conversion of 2-oxoglutarate to succinyl-CoA and CO(2).</text>
</comment>
<evidence type="ECO:0000259" key="13">
    <source>
        <dbReference type="PROSITE" id="PS50968"/>
    </source>
</evidence>
<evidence type="ECO:0000256" key="9">
    <source>
        <dbReference type="ARBA" id="ARBA00023315"/>
    </source>
</evidence>
<evidence type="ECO:0000256" key="12">
    <source>
        <dbReference type="SAM" id="MobiDB-lite"/>
    </source>
</evidence>
<dbReference type="UniPathway" id="UPA00868">
    <property type="reaction ID" value="UER00840"/>
</dbReference>
<dbReference type="FunFam" id="3.30.559.10:FF:000007">
    <property type="entry name" value="Dihydrolipoamide acetyltransferase component of pyruvate dehydrogenase complex"/>
    <property type="match status" value="1"/>
</dbReference>
<dbReference type="InterPro" id="IPR023213">
    <property type="entry name" value="CAT-like_dom_sf"/>
</dbReference>
<dbReference type="Pfam" id="PF00198">
    <property type="entry name" value="2-oxoacid_dh"/>
    <property type="match status" value="1"/>
</dbReference>
<dbReference type="EC" id="2.3.1.61" evidence="4 11"/>
<evidence type="ECO:0000259" key="14">
    <source>
        <dbReference type="PROSITE" id="PS51826"/>
    </source>
</evidence>
<keyword evidence="6 11" id="KW-0816">Tricarboxylic acid cycle</keyword>
<protein>
    <recommendedName>
        <fullName evidence="5 11">Dihydrolipoyllysine-residue succinyltransferase component of 2-oxoglutarate dehydrogenase complex</fullName>
        <ecNumber evidence="4 11">2.3.1.61</ecNumber>
    </recommendedName>
    <alternativeName>
        <fullName evidence="11">2-oxoglutarate dehydrogenase complex component E2</fullName>
    </alternativeName>
</protein>
<dbReference type="EMBL" id="SNZH01000006">
    <property type="protein sequence ID" value="TDR44041.1"/>
    <property type="molecule type" value="Genomic_DNA"/>
</dbReference>
<keyword evidence="9 11" id="KW-0012">Acyltransferase</keyword>
<dbReference type="GO" id="GO:0033512">
    <property type="term" value="P:L-lysine catabolic process to acetyl-CoA via saccharopine"/>
    <property type="evidence" value="ECO:0007669"/>
    <property type="project" value="UniProtKB-UniRule"/>
</dbReference>
<dbReference type="InterPro" id="IPR011053">
    <property type="entry name" value="Single_hybrid_motif"/>
</dbReference>
<keyword evidence="8 11" id="KW-0450">Lipoyl</keyword>
<dbReference type="InterPro" id="IPR036625">
    <property type="entry name" value="E3-bd_dom_sf"/>
</dbReference>
<dbReference type="InterPro" id="IPR004167">
    <property type="entry name" value="PSBD"/>
</dbReference>
<dbReference type="Pfam" id="PF00364">
    <property type="entry name" value="Biotin_lipoyl"/>
    <property type="match status" value="1"/>
</dbReference>
<evidence type="ECO:0000256" key="1">
    <source>
        <dbReference type="ARBA" id="ARBA00004052"/>
    </source>
</evidence>
<dbReference type="NCBIfam" id="NF004309">
    <property type="entry name" value="PRK05704.1"/>
    <property type="match status" value="1"/>
</dbReference>
<dbReference type="NCBIfam" id="TIGR01347">
    <property type="entry name" value="sucB"/>
    <property type="match status" value="1"/>
</dbReference>
<evidence type="ECO:0000256" key="6">
    <source>
        <dbReference type="ARBA" id="ARBA00022532"/>
    </source>
</evidence>
<dbReference type="CDD" id="cd06849">
    <property type="entry name" value="lipoyl_domain"/>
    <property type="match status" value="1"/>
</dbReference>
<dbReference type="PROSITE" id="PS51826">
    <property type="entry name" value="PSBD"/>
    <property type="match status" value="1"/>
</dbReference>
<comment type="caution">
    <text evidence="15">The sequence shown here is derived from an EMBL/GenBank/DDBJ whole genome shotgun (WGS) entry which is preliminary data.</text>
</comment>
<dbReference type="InterPro" id="IPR050537">
    <property type="entry name" value="2-oxoacid_dehydrogenase"/>
</dbReference>
<feature type="domain" description="Peripheral subunit-binding (PSBD)" evidence="14">
    <location>
        <begin position="114"/>
        <end position="151"/>
    </location>
</feature>
<dbReference type="InterPro" id="IPR003016">
    <property type="entry name" value="2-oxoA_DH_lipoyl-BS"/>
</dbReference>
<dbReference type="GO" id="GO:0004149">
    <property type="term" value="F:dihydrolipoyllysine-residue succinyltransferase activity"/>
    <property type="evidence" value="ECO:0007669"/>
    <property type="project" value="UniProtKB-UniRule"/>
</dbReference>
<dbReference type="SUPFAM" id="SSF52777">
    <property type="entry name" value="CoA-dependent acyltransferases"/>
    <property type="match status" value="1"/>
</dbReference>
<comment type="similarity">
    <text evidence="3 11">Belongs to the 2-oxoacid dehydrogenase family.</text>
</comment>
<dbReference type="PROSITE" id="PS00189">
    <property type="entry name" value="LIPOYL"/>
    <property type="match status" value="1"/>
</dbReference>
<dbReference type="Gene3D" id="4.10.320.10">
    <property type="entry name" value="E3-binding domain"/>
    <property type="match status" value="1"/>
</dbReference>
<evidence type="ECO:0000256" key="7">
    <source>
        <dbReference type="ARBA" id="ARBA00022679"/>
    </source>
</evidence>
<evidence type="ECO:0000256" key="8">
    <source>
        <dbReference type="ARBA" id="ARBA00022823"/>
    </source>
</evidence>
<feature type="compositionally biased region" description="Low complexity" evidence="12">
    <location>
        <begin position="162"/>
        <end position="176"/>
    </location>
</feature>
<dbReference type="Proteomes" id="UP000295293">
    <property type="component" value="Unassembled WGS sequence"/>
</dbReference>
<feature type="domain" description="Lipoyl-binding" evidence="13">
    <location>
        <begin position="2"/>
        <end position="77"/>
    </location>
</feature>
<evidence type="ECO:0000256" key="4">
    <source>
        <dbReference type="ARBA" id="ARBA00012945"/>
    </source>
</evidence>
<dbReference type="RefSeq" id="WP_133818782.1">
    <property type="nucleotide sequence ID" value="NZ_SNZH01000006.1"/>
</dbReference>
<evidence type="ECO:0000256" key="10">
    <source>
        <dbReference type="ARBA" id="ARBA00052761"/>
    </source>
</evidence>
<evidence type="ECO:0000256" key="2">
    <source>
        <dbReference type="ARBA" id="ARBA00005145"/>
    </source>
</evidence>
<dbReference type="PANTHER" id="PTHR43416:SF5">
    <property type="entry name" value="DIHYDROLIPOYLLYSINE-RESIDUE SUCCINYLTRANSFERASE COMPONENT OF 2-OXOGLUTARATE DEHYDROGENASE COMPLEX, MITOCHONDRIAL"/>
    <property type="match status" value="1"/>
</dbReference>
<dbReference type="GO" id="GO:0045252">
    <property type="term" value="C:oxoglutarate dehydrogenase complex"/>
    <property type="evidence" value="ECO:0007669"/>
    <property type="project" value="UniProtKB-UniRule"/>
</dbReference>
<evidence type="ECO:0000313" key="16">
    <source>
        <dbReference type="Proteomes" id="UP000295293"/>
    </source>
</evidence>
<dbReference type="Gene3D" id="2.40.50.100">
    <property type="match status" value="1"/>
</dbReference>
<dbReference type="InterPro" id="IPR006255">
    <property type="entry name" value="SucB"/>
</dbReference>
<comment type="catalytic activity">
    <reaction evidence="10 11">
        <text>N(6)-[(R)-dihydrolipoyl]-L-lysyl-[protein] + succinyl-CoA = N(6)-[(R)-S(8)-succinyldihydrolipoyl]-L-lysyl-[protein] + CoA</text>
        <dbReference type="Rhea" id="RHEA:15213"/>
        <dbReference type="Rhea" id="RHEA-COMP:10475"/>
        <dbReference type="Rhea" id="RHEA-COMP:20092"/>
        <dbReference type="ChEBI" id="CHEBI:57287"/>
        <dbReference type="ChEBI" id="CHEBI:57292"/>
        <dbReference type="ChEBI" id="CHEBI:83100"/>
        <dbReference type="ChEBI" id="CHEBI:83120"/>
        <dbReference type="EC" id="2.3.1.61"/>
    </reaction>
</comment>
<gene>
    <name evidence="15" type="ORF">DFR29_106188</name>
</gene>
<comment type="cofactor">
    <cofactor evidence="11">
        <name>(R)-lipoate</name>
        <dbReference type="ChEBI" id="CHEBI:83088"/>
    </cofactor>
    <text evidence="11">Binds 1 lipoyl cofactor covalently.</text>
</comment>
<dbReference type="PROSITE" id="PS50968">
    <property type="entry name" value="BIOTINYL_LIPOYL"/>
    <property type="match status" value="1"/>
</dbReference>
<organism evidence="15 16">
    <name type="scientific">Tahibacter aquaticus</name>
    <dbReference type="NCBI Taxonomy" id="520092"/>
    <lineage>
        <taxon>Bacteria</taxon>
        <taxon>Pseudomonadati</taxon>
        <taxon>Pseudomonadota</taxon>
        <taxon>Gammaproteobacteria</taxon>
        <taxon>Lysobacterales</taxon>
        <taxon>Rhodanobacteraceae</taxon>
        <taxon>Tahibacter</taxon>
    </lineage>
</organism>
<dbReference type="PANTHER" id="PTHR43416">
    <property type="entry name" value="DIHYDROLIPOYLLYSINE-RESIDUE SUCCINYLTRANSFERASE COMPONENT OF 2-OXOGLUTARATE DEHYDROGENASE COMPLEX, MITOCHONDRIAL-RELATED"/>
    <property type="match status" value="1"/>
</dbReference>
<dbReference type="OrthoDB" id="9805770at2"/>
<dbReference type="Pfam" id="PF02817">
    <property type="entry name" value="E3_binding"/>
    <property type="match status" value="1"/>
</dbReference>
<dbReference type="GO" id="GO:0006099">
    <property type="term" value="P:tricarboxylic acid cycle"/>
    <property type="evidence" value="ECO:0007669"/>
    <property type="project" value="UniProtKB-UniRule"/>
</dbReference>
<name>A0A4R6YYG2_9GAMM</name>
<dbReference type="GO" id="GO:0005829">
    <property type="term" value="C:cytosol"/>
    <property type="evidence" value="ECO:0007669"/>
    <property type="project" value="TreeGrafter"/>
</dbReference>
<dbReference type="SUPFAM" id="SSF47005">
    <property type="entry name" value="Peripheral subunit-binding domain of 2-oxo acid dehydrogenase complex"/>
    <property type="match status" value="1"/>
</dbReference>
<dbReference type="Gene3D" id="3.30.559.10">
    <property type="entry name" value="Chloramphenicol acetyltransferase-like domain"/>
    <property type="match status" value="1"/>
</dbReference>
<accession>A0A4R6YYG2</accession>
<feature type="region of interest" description="Disordered" evidence="12">
    <location>
        <begin position="162"/>
        <end position="186"/>
    </location>
</feature>